<dbReference type="Proteomes" id="UP001501035">
    <property type="component" value="Unassembled WGS sequence"/>
</dbReference>
<dbReference type="InterPro" id="IPR038389">
    <property type="entry name" value="PSMG2_sf"/>
</dbReference>
<dbReference type="Pfam" id="PF09754">
    <property type="entry name" value="PAC2"/>
    <property type="match status" value="1"/>
</dbReference>
<dbReference type="Gene3D" id="1.10.287.100">
    <property type="match status" value="1"/>
</dbReference>
<keyword evidence="2" id="KW-1185">Reference proteome</keyword>
<evidence type="ECO:0000313" key="2">
    <source>
        <dbReference type="Proteomes" id="UP001501035"/>
    </source>
</evidence>
<comment type="caution">
    <text evidence="1">The sequence shown here is derived from an EMBL/GenBank/DDBJ whole genome shotgun (WGS) entry which is preliminary data.</text>
</comment>
<dbReference type="EMBL" id="BAAAVS010000024">
    <property type="protein sequence ID" value="GAA3039013.1"/>
    <property type="molecule type" value="Genomic_DNA"/>
</dbReference>
<dbReference type="SUPFAM" id="SSF159659">
    <property type="entry name" value="Cgl1923-like"/>
    <property type="match status" value="1"/>
</dbReference>
<dbReference type="PIRSF" id="PIRSF028754">
    <property type="entry name" value="UCP028754"/>
    <property type="match status" value="1"/>
</dbReference>
<evidence type="ECO:0000313" key="1">
    <source>
        <dbReference type="EMBL" id="GAA3039013.1"/>
    </source>
</evidence>
<dbReference type="InterPro" id="IPR008492">
    <property type="entry name" value="Rv2714-like"/>
</dbReference>
<dbReference type="RefSeq" id="WP_290706163.1">
    <property type="nucleotide sequence ID" value="NZ_BAAAVS010000024.1"/>
</dbReference>
<proteinExistence type="predicted"/>
<sequence length="323" mass="34260">MAFQPAEHSSLYELEFPAPSVSKSTGAGPVLVHALDGFADAGNAVALAASHLRDSLDSELVATFHPDELIDYRSRRPVVDFSGQAFTGIEMPSLTVHAIRDNTGEPFLLLSGAEPDLRWEQFSAAVRGLSDRFGVSDVVGLNAIPMAVPHTRPSTITAHGSDVEFLGDMPRWGSPMKLPGSASMMLELRLSEHGYRTSGLSVHVPHYLAQSTYPAASSRLLSGLSALTGLELPTAALDNAADSLRVQVDKELANNEEVSSVVAALESQYDSYTAATEQQASLLAADEPLPSADEIGDEFQRYLAEQARQSGDGGADNDGPSPA</sequence>
<name>A0ABP6LC72_9ACTN</name>
<accession>A0ABP6LC72</accession>
<dbReference type="Gene3D" id="3.40.50.10900">
    <property type="entry name" value="PAC-like subunit"/>
    <property type="match status" value="1"/>
</dbReference>
<protein>
    <submittedName>
        <fullName evidence="1">PAC2 family protein</fullName>
    </submittedName>
</protein>
<organism evidence="1 2">
    <name type="scientific">Gordonia defluvii</name>
    <dbReference type="NCBI Taxonomy" id="283718"/>
    <lineage>
        <taxon>Bacteria</taxon>
        <taxon>Bacillati</taxon>
        <taxon>Actinomycetota</taxon>
        <taxon>Actinomycetes</taxon>
        <taxon>Mycobacteriales</taxon>
        <taxon>Gordoniaceae</taxon>
        <taxon>Gordonia</taxon>
    </lineage>
</organism>
<reference evidence="2" key="1">
    <citation type="journal article" date="2019" name="Int. J. Syst. Evol. Microbiol.">
        <title>The Global Catalogue of Microorganisms (GCM) 10K type strain sequencing project: providing services to taxonomists for standard genome sequencing and annotation.</title>
        <authorList>
            <consortium name="The Broad Institute Genomics Platform"/>
            <consortium name="The Broad Institute Genome Sequencing Center for Infectious Disease"/>
            <person name="Wu L."/>
            <person name="Ma J."/>
        </authorList>
    </citation>
    <scope>NUCLEOTIDE SEQUENCE [LARGE SCALE GENOMIC DNA]</scope>
    <source>
        <strain evidence="2">JCM 14234</strain>
    </source>
</reference>
<dbReference type="InterPro" id="IPR019151">
    <property type="entry name" value="Proteasome_assmbl_chaperone_2"/>
</dbReference>
<gene>
    <name evidence="1" type="ORF">GCM10010528_19540</name>
</gene>